<evidence type="ECO:0000313" key="2">
    <source>
        <dbReference type="Proteomes" id="UP000245657"/>
    </source>
</evidence>
<dbReference type="PANTHER" id="PTHR40084:SF1">
    <property type="entry name" value="PHOSPHOTRANSFERASE"/>
    <property type="match status" value="1"/>
</dbReference>
<dbReference type="PANTHER" id="PTHR40084">
    <property type="entry name" value="PHOSPHOHYDROLASE, PHP FAMILY"/>
    <property type="match status" value="1"/>
</dbReference>
<dbReference type="CDD" id="cd19067">
    <property type="entry name" value="PfuEndoQ-like"/>
    <property type="match status" value="1"/>
</dbReference>
<dbReference type="Proteomes" id="UP000245657">
    <property type="component" value="Unassembled WGS sequence"/>
</dbReference>
<dbReference type="EMBL" id="QGMY01000008">
    <property type="protein sequence ID" value="PWR71590.1"/>
    <property type="molecule type" value="Genomic_DNA"/>
</dbReference>
<dbReference type="OrthoDB" id="114814at2157"/>
<organism evidence="1 2">
    <name type="scientific">Methanospirillum lacunae</name>
    <dbReference type="NCBI Taxonomy" id="668570"/>
    <lineage>
        <taxon>Archaea</taxon>
        <taxon>Methanobacteriati</taxon>
        <taxon>Methanobacteriota</taxon>
        <taxon>Stenosarchaea group</taxon>
        <taxon>Methanomicrobia</taxon>
        <taxon>Methanomicrobiales</taxon>
        <taxon>Methanospirillaceae</taxon>
        <taxon>Methanospirillum</taxon>
    </lineage>
</organism>
<evidence type="ECO:0000313" key="1">
    <source>
        <dbReference type="EMBL" id="PWR71590.1"/>
    </source>
</evidence>
<gene>
    <name evidence="1" type="ORF">DK846_12100</name>
</gene>
<dbReference type="SUPFAM" id="SSF89550">
    <property type="entry name" value="PHP domain-like"/>
    <property type="match status" value="1"/>
</dbReference>
<dbReference type="Gene3D" id="3.20.20.140">
    <property type="entry name" value="Metal-dependent hydrolases"/>
    <property type="match status" value="1"/>
</dbReference>
<protein>
    <submittedName>
        <fullName evidence="1">Histidinol-phosphatase</fullName>
    </submittedName>
</protein>
<comment type="caution">
    <text evidence="1">The sequence shown here is derived from an EMBL/GenBank/DDBJ whole genome shotgun (WGS) entry which is preliminary data.</text>
</comment>
<proteinExistence type="predicted"/>
<accession>A0A2V2MZ49</accession>
<sequence>MLLNIDLHIHSCFSMASSARMLPEAILNGCRLKGISVIGTGDILHPVWREMWEKTSVPVDMIAVPTTEVEGADRVHHLILLPDYDAARDLADALIPFSKNVEKNGRPQVKLQGEDIARRVHDLGGMIGPAHAFTPWTSLYASHNSVASCYGDEQIDLLELGLSADSGYGSRIADLAGVPFLTNSDAHSPEPAKLGREFTRIETNSNHPDTMAVLDAVKAGTIVMNAGFFPEEGKYNRTACTRCFTPYSLSEAEEHKWKCPIDKGRIKKGVRDRAEELSSGPETQRPPYLHIIPLAEIIQRTLGTCSPTTKKCSDLYQRCLVAFGDEISILTETPIDDIREFHLELGDAVSAFREGRIVLHPGGGGQYGTFSLG</sequence>
<reference evidence="1 2" key="1">
    <citation type="submission" date="2018-05" db="EMBL/GenBank/DDBJ databases">
        <title>Draft genome of Methanospirillum lacunae Ki8-1.</title>
        <authorList>
            <person name="Dueholm M.S."/>
            <person name="Nielsen P.H."/>
            <person name="Bakmann L.F."/>
            <person name="Otzen D.E."/>
        </authorList>
    </citation>
    <scope>NUCLEOTIDE SEQUENCE [LARGE SCALE GENOMIC DNA]</scope>
    <source>
        <strain evidence="1 2">Ki8-1</strain>
    </source>
</reference>
<keyword evidence="2" id="KW-1185">Reference proteome</keyword>
<dbReference type="InterPro" id="IPR016195">
    <property type="entry name" value="Pol/histidinol_Pase-like"/>
</dbReference>
<name>A0A2V2MZ49_9EURY</name>
<dbReference type="AlphaFoldDB" id="A0A2V2MZ49"/>